<dbReference type="AlphaFoldDB" id="A0A1S7QLW5"/>
<accession>A0A1S7QLW5</accession>
<gene>
    <name evidence="1" type="ORF">AGR7C_Cc70093</name>
</gene>
<organism evidence="1 2">
    <name type="scientific">Agrobacterium deltaense Zutra 3/1</name>
    <dbReference type="NCBI Taxonomy" id="1183427"/>
    <lineage>
        <taxon>Bacteria</taxon>
        <taxon>Pseudomonadati</taxon>
        <taxon>Pseudomonadota</taxon>
        <taxon>Alphaproteobacteria</taxon>
        <taxon>Hyphomicrobiales</taxon>
        <taxon>Rhizobiaceae</taxon>
        <taxon>Rhizobium/Agrobacterium group</taxon>
        <taxon>Agrobacterium</taxon>
    </lineage>
</organism>
<evidence type="ECO:0000313" key="1">
    <source>
        <dbReference type="EMBL" id="CUX38941.1"/>
    </source>
</evidence>
<name>A0A1S7QLW5_9HYPH</name>
<dbReference type="EMBL" id="FBWG01000024">
    <property type="protein sequence ID" value="CUX38941.1"/>
    <property type="molecule type" value="Genomic_DNA"/>
</dbReference>
<dbReference type="Proteomes" id="UP000191987">
    <property type="component" value="Unassembled WGS sequence"/>
</dbReference>
<evidence type="ECO:0000313" key="2">
    <source>
        <dbReference type="Proteomes" id="UP000191987"/>
    </source>
</evidence>
<protein>
    <submittedName>
        <fullName evidence="1">Uncharacterized protein</fullName>
    </submittedName>
</protein>
<reference evidence="1 2" key="1">
    <citation type="submission" date="2016-01" db="EMBL/GenBank/DDBJ databases">
        <authorList>
            <person name="Oliw E.H."/>
        </authorList>
    </citation>
    <scope>NUCLEOTIDE SEQUENCE [LARGE SCALE GENOMIC DNA]</scope>
    <source>
        <strain evidence="1 2">Zutra 3-1</strain>
    </source>
</reference>
<sequence length="75" mass="8511">MRTALLRAWSRLRAGLRTAERFTLESLAPDNLADESLPDGLRRDLGLEDGRVDFRCDGFRQRKMLAATRLPQGPL</sequence>
<proteinExistence type="predicted"/>